<evidence type="ECO:0000256" key="5">
    <source>
        <dbReference type="ARBA" id="ARBA00023273"/>
    </source>
</evidence>
<dbReference type="InterPro" id="IPR053879">
    <property type="entry name" value="HYDIN_VesB_CFA65-like_Ig"/>
</dbReference>
<comment type="subcellular location">
    <subcellularLocation>
        <location evidence="1">Cell projection</location>
        <location evidence="1">Cilium</location>
    </subcellularLocation>
    <subcellularLocation>
        <location evidence="2">Cytoplasm</location>
    </subcellularLocation>
</comment>
<name>A0A2W5TVT2_9BACT</name>
<reference evidence="7 8" key="1">
    <citation type="submission" date="2017-08" db="EMBL/GenBank/DDBJ databases">
        <title>Infants hospitalized years apart are colonized by the same room-sourced microbial strains.</title>
        <authorList>
            <person name="Brooks B."/>
            <person name="Olm M.R."/>
            <person name="Firek B.A."/>
            <person name="Baker R."/>
            <person name="Thomas B.C."/>
            <person name="Morowitz M.J."/>
            <person name="Banfield J.F."/>
        </authorList>
    </citation>
    <scope>NUCLEOTIDE SEQUENCE [LARGE SCALE GENOMIC DNA]</scope>
    <source>
        <strain evidence="7">S2_003_000_R2_14</strain>
    </source>
</reference>
<proteinExistence type="predicted"/>
<protein>
    <recommendedName>
        <fullName evidence="6">HYDIN/VesB/CFA65-like Ig-like domain-containing protein</fullName>
    </recommendedName>
</protein>
<dbReference type="Pfam" id="PF22544">
    <property type="entry name" value="HYDIN_VesB_CFA65-like_Ig"/>
    <property type="match status" value="1"/>
</dbReference>
<evidence type="ECO:0000313" key="8">
    <source>
        <dbReference type="Proteomes" id="UP000249061"/>
    </source>
</evidence>
<evidence type="ECO:0000256" key="3">
    <source>
        <dbReference type="ARBA" id="ARBA00022490"/>
    </source>
</evidence>
<keyword evidence="3" id="KW-0963">Cytoplasm</keyword>
<gene>
    <name evidence="7" type="ORF">DI536_01290</name>
</gene>
<dbReference type="Pfam" id="PF22352">
    <property type="entry name" value="K319L-like_PKD"/>
    <property type="match status" value="1"/>
</dbReference>
<dbReference type="AlphaFoldDB" id="A0A2W5TVT2"/>
<accession>A0A2W5TVT2</accession>
<feature type="domain" description="HYDIN/VesB/CFA65-like Ig-like" evidence="6">
    <location>
        <begin position="32"/>
        <end position="125"/>
    </location>
</feature>
<sequence>MRAAWSLVIVAALSACPREMVSQVRPQLLPPSTTVDFGTIPVLNEKSIEIPLTSLGRAKLTISNIALAKDDGIFRITNKPAEIEGGVTENIVVVFTPQAEQAYEDTLTFESDDADNPNVTITLTGVGSTRAIVAVEPAMLDFGRVAECGSTVLLLSIQSRGTADLVINQIGFTEGSSPAFTFVGSTRTPAVVESEGANGLPGEIQITVRVTVPAGSEGTLTGGITLSTTDPDQRELVVPITATVNRAPIAVIPTLSNAAPGQTVTLDGTGSSDPDGDEPISYQWTLRSKPLSSMTTIAAPTDASTSMTLDPAVPGSYEVQLDVTDSTGAKSCQPARATIVASPAQKLLVEMFWDNATTDVDLHVLRTVDSPLFTAPDDCFYQNRTPDWGLLMDTTDDPEFVRDALTGYGPEVFGYVNPVDSTYRVLAVFQNTLLSPNPASKVTVRVYLFGVLKAEATRTLTTKDEIWEVADVTWPSGEVTVLP</sequence>
<evidence type="ECO:0000313" key="7">
    <source>
        <dbReference type="EMBL" id="PZR18542.1"/>
    </source>
</evidence>
<dbReference type="Gene3D" id="2.60.40.10">
    <property type="entry name" value="Immunoglobulins"/>
    <property type="match status" value="3"/>
</dbReference>
<evidence type="ECO:0000256" key="1">
    <source>
        <dbReference type="ARBA" id="ARBA00004138"/>
    </source>
</evidence>
<dbReference type="InterPro" id="IPR035986">
    <property type="entry name" value="PKD_dom_sf"/>
</dbReference>
<dbReference type="GO" id="GO:0005737">
    <property type="term" value="C:cytoplasm"/>
    <property type="evidence" value="ECO:0007669"/>
    <property type="project" value="UniProtKB-SubCell"/>
</dbReference>
<dbReference type="SUPFAM" id="SSF49299">
    <property type="entry name" value="PKD domain"/>
    <property type="match status" value="1"/>
</dbReference>
<keyword evidence="5" id="KW-0966">Cell projection</keyword>
<dbReference type="Proteomes" id="UP000249061">
    <property type="component" value="Unassembled WGS sequence"/>
</dbReference>
<evidence type="ECO:0000256" key="2">
    <source>
        <dbReference type="ARBA" id="ARBA00004496"/>
    </source>
</evidence>
<dbReference type="PROSITE" id="PS51257">
    <property type="entry name" value="PROKAR_LIPOPROTEIN"/>
    <property type="match status" value="1"/>
</dbReference>
<organism evidence="7 8">
    <name type="scientific">Archangium gephyra</name>
    <dbReference type="NCBI Taxonomy" id="48"/>
    <lineage>
        <taxon>Bacteria</taxon>
        <taxon>Pseudomonadati</taxon>
        <taxon>Myxococcota</taxon>
        <taxon>Myxococcia</taxon>
        <taxon>Myxococcales</taxon>
        <taxon>Cystobacterineae</taxon>
        <taxon>Archangiaceae</taxon>
        <taxon>Archangium</taxon>
    </lineage>
</organism>
<dbReference type="InterPro" id="IPR013783">
    <property type="entry name" value="Ig-like_fold"/>
</dbReference>
<dbReference type="NCBIfam" id="NF012200">
    <property type="entry name" value="choice_anch_D"/>
    <property type="match status" value="2"/>
</dbReference>
<evidence type="ECO:0000259" key="6">
    <source>
        <dbReference type="Pfam" id="PF22544"/>
    </source>
</evidence>
<comment type="caution">
    <text evidence="7">The sequence shown here is derived from an EMBL/GenBank/DDBJ whole genome shotgun (WGS) entry which is preliminary data.</text>
</comment>
<evidence type="ECO:0000256" key="4">
    <source>
        <dbReference type="ARBA" id="ARBA00023069"/>
    </source>
</evidence>
<keyword evidence="4" id="KW-0969">Cilium</keyword>
<dbReference type="EMBL" id="QFQP01000001">
    <property type="protein sequence ID" value="PZR18542.1"/>
    <property type="molecule type" value="Genomic_DNA"/>
</dbReference>